<dbReference type="GO" id="GO:0015074">
    <property type="term" value="P:DNA integration"/>
    <property type="evidence" value="ECO:0007669"/>
    <property type="project" value="InterPro"/>
</dbReference>
<dbReference type="InterPro" id="IPR044068">
    <property type="entry name" value="CB"/>
</dbReference>
<evidence type="ECO:0000259" key="5">
    <source>
        <dbReference type="PROSITE" id="PS51900"/>
    </source>
</evidence>
<dbReference type="PANTHER" id="PTHR30349:SF81">
    <property type="entry name" value="TYROSINE RECOMBINASE XERC"/>
    <property type="match status" value="1"/>
</dbReference>
<dbReference type="Pfam" id="PF00589">
    <property type="entry name" value="Phage_integrase"/>
    <property type="match status" value="1"/>
</dbReference>
<evidence type="ECO:0000313" key="6">
    <source>
        <dbReference type="EMBL" id="ONF75029.1"/>
    </source>
</evidence>
<keyword evidence="2" id="KW-0233">DNA recombination</keyword>
<name>A0A1W2M4C0_9PSEU</name>
<dbReference type="SUPFAM" id="SSF56349">
    <property type="entry name" value="DNA breaking-rejoining enzymes"/>
    <property type="match status" value="1"/>
</dbReference>
<dbReference type="CDD" id="cd00397">
    <property type="entry name" value="DNA_BRE_C"/>
    <property type="match status" value="1"/>
</dbReference>
<reference evidence="6 7" key="1">
    <citation type="submission" date="2016-12" db="EMBL/GenBank/DDBJ databases">
        <title>Amycolatopsis keratiniphila subsp. keratiniphila genome sequencing and assembly.</title>
        <authorList>
            <person name="Mayilraj S."/>
            <person name="Kaur N."/>
        </authorList>
    </citation>
    <scope>NUCLEOTIDE SEQUENCE [LARGE SCALE GENOMIC DNA]</scope>
    <source>
        <strain evidence="6 7">DSM 44409</strain>
    </source>
</reference>
<dbReference type="InterPro" id="IPR013762">
    <property type="entry name" value="Integrase-like_cat_sf"/>
</dbReference>
<evidence type="ECO:0000256" key="2">
    <source>
        <dbReference type="ARBA" id="ARBA00023172"/>
    </source>
</evidence>
<gene>
    <name evidence="6" type="ORF">AVR91_0200300</name>
</gene>
<evidence type="ECO:0000256" key="3">
    <source>
        <dbReference type="PROSITE-ProRule" id="PRU01248"/>
    </source>
</evidence>
<dbReference type="GO" id="GO:0006310">
    <property type="term" value="P:DNA recombination"/>
    <property type="evidence" value="ECO:0007669"/>
    <property type="project" value="UniProtKB-KW"/>
</dbReference>
<proteinExistence type="predicted"/>
<dbReference type="Gene3D" id="1.10.443.10">
    <property type="entry name" value="Intergrase catalytic core"/>
    <property type="match status" value="1"/>
</dbReference>
<evidence type="ECO:0000256" key="1">
    <source>
        <dbReference type="ARBA" id="ARBA00023125"/>
    </source>
</evidence>
<evidence type="ECO:0000259" key="4">
    <source>
        <dbReference type="PROSITE" id="PS51898"/>
    </source>
</evidence>
<dbReference type="PROSITE" id="PS51900">
    <property type="entry name" value="CB"/>
    <property type="match status" value="1"/>
</dbReference>
<comment type="caution">
    <text evidence="6">The sequence shown here is derived from an EMBL/GenBank/DDBJ whole genome shotgun (WGS) entry which is preliminary data.</text>
</comment>
<dbReference type="InterPro" id="IPR010998">
    <property type="entry name" value="Integrase_recombinase_N"/>
</dbReference>
<dbReference type="InterPro" id="IPR011010">
    <property type="entry name" value="DNA_brk_join_enz"/>
</dbReference>
<dbReference type="InterPro" id="IPR002104">
    <property type="entry name" value="Integrase_catalytic"/>
</dbReference>
<dbReference type="Proteomes" id="UP000076660">
    <property type="component" value="Unassembled WGS sequence"/>
</dbReference>
<dbReference type="PROSITE" id="PS51898">
    <property type="entry name" value="TYR_RECOMBINASE"/>
    <property type="match status" value="1"/>
</dbReference>
<accession>A0A1W2M4C0</accession>
<organism evidence="6 7">
    <name type="scientific">Amycolatopsis keratiniphila subsp. keratiniphila</name>
    <dbReference type="NCBI Taxonomy" id="227715"/>
    <lineage>
        <taxon>Bacteria</taxon>
        <taxon>Bacillati</taxon>
        <taxon>Actinomycetota</taxon>
        <taxon>Actinomycetes</taxon>
        <taxon>Pseudonocardiales</taxon>
        <taxon>Pseudonocardiaceae</taxon>
        <taxon>Amycolatopsis</taxon>
        <taxon>Amycolatopsis japonica group</taxon>
    </lineage>
</organism>
<dbReference type="EMBL" id="LQMT02000002">
    <property type="protein sequence ID" value="ONF75029.1"/>
    <property type="molecule type" value="Genomic_DNA"/>
</dbReference>
<feature type="domain" description="Core-binding (CB)" evidence="5">
    <location>
        <begin position="28"/>
        <end position="141"/>
    </location>
</feature>
<dbReference type="PANTHER" id="PTHR30349">
    <property type="entry name" value="PHAGE INTEGRASE-RELATED"/>
    <property type="match status" value="1"/>
</dbReference>
<dbReference type="GO" id="GO:0003677">
    <property type="term" value="F:DNA binding"/>
    <property type="evidence" value="ECO:0007669"/>
    <property type="project" value="UniProtKB-UniRule"/>
</dbReference>
<dbReference type="Gene3D" id="1.10.150.130">
    <property type="match status" value="1"/>
</dbReference>
<feature type="domain" description="Tyr recombinase" evidence="4">
    <location>
        <begin position="186"/>
        <end position="372"/>
    </location>
</feature>
<evidence type="ECO:0000313" key="7">
    <source>
        <dbReference type="Proteomes" id="UP000076660"/>
    </source>
</evidence>
<protein>
    <submittedName>
        <fullName evidence="6">Integrase</fullName>
    </submittedName>
</protein>
<sequence length="406" mass="46670">MGLLRLPQWGKVAPAEGVVPWLVVDGNGQPVEPIRRFLTDFVARDNRTGSIRSYAYVLLRWWRWLRVVEVEWDHATSEETRDLVLWLQQAPKERVSARTISAATAGKVNPRTRKQYLDDRYKPRTIRHSNAVLRSFYEFWLETGEGPVINPVPLARPGRRAHAHHNPLERHTAEGRIRYNPRLPKRRPREMPDEGWNSFFAGLRSDRDRAIVSLAVSNGARAAELLGVCGADLNWGEQLVRVVRKGTGAEQWLPASPDAFMWIRLYLAALGETPGLREPLWWTLRRRDRGDGLRRHPLNYEALRAVFRRVNALLETNWTMHDLRHTAALRMARDQHLTLKDVQVILGHAHLSTTADVYLWEEDEAVVRRVATHLADRQHRPEQPAEPLALGYDSSDLSVLFGGFQP</sequence>
<dbReference type="AlphaFoldDB" id="A0A1W2M4C0"/>
<dbReference type="InterPro" id="IPR050090">
    <property type="entry name" value="Tyrosine_recombinase_XerCD"/>
</dbReference>
<keyword evidence="1 3" id="KW-0238">DNA-binding</keyword>